<dbReference type="GO" id="GO:0016020">
    <property type="term" value="C:membrane"/>
    <property type="evidence" value="ECO:0007669"/>
    <property type="project" value="UniProtKB-SubCell"/>
</dbReference>
<evidence type="ECO:0000256" key="4">
    <source>
        <dbReference type="ARBA" id="ARBA00022989"/>
    </source>
</evidence>
<name>A0A9D3T5M9_MEGAT</name>
<evidence type="ECO:0000256" key="6">
    <source>
        <dbReference type="SAM" id="MobiDB-lite"/>
    </source>
</evidence>
<dbReference type="InterPro" id="IPR007237">
    <property type="entry name" value="CD20-like"/>
</dbReference>
<comment type="subcellular location">
    <subcellularLocation>
        <location evidence="1">Membrane</location>
        <topology evidence="1">Multi-pass membrane protein</topology>
    </subcellularLocation>
</comment>
<feature type="transmembrane region" description="Helical" evidence="7">
    <location>
        <begin position="69"/>
        <end position="89"/>
    </location>
</feature>
<evidence type="ECO:0000313" key="9">
    <source>
        <dbReference type="Proteomes" id="UP001046870"/>
    </source>
</evidence>
<accession>A0A9D3T5M9</accession>
<comment type="similarity">
    <text evidence="2">Belongs to the MS4A family.</text>
</comment>
<keyword evidence="3 7" id="KW-0812">Transmembrane</keyword>
<dbReference type="Proteomes" id="UP001046870">
    <property type="component" value="Chromosome 16"/>
</dbReference>
<feature type="transmembrane region" description="Helical" evidence="7">
    <location>
        <begin position="162"/>
        <end position="180"/>
    </location>
</feature>
<evidence type="ECO:0000256" key="7">
    <source>
        <dbReference type="SAM" id="Phobius"/>
    </source>
</evidence>
<keyword evidence="9" id="KW-1185">Reference proteome</keyword>
<sequence length="201" mass="22144">MSVMATPGISPAEDEREPNTTVVVGSKPLHRFIRGEPKAIGVVMLFLGGSLFIFGIPMKMDPVETSSDYFCSFWLGTLFIISGTLYVLAEHTPTKKLVTASMALSIVSILGVILAFFEFIRGMVHTQLPLFHLSYSHNNITEEEDIALRSHMMQLYGMEGVFMFHCLAGGVLLIVMTAFARTALQSTKTQAIVVMHNLPSE</sequence>
<reference evidence="8" key="1">
    <citation type="submission" date="2021-01" db="EMBL/GenBank/DDBJ databases">
        <authorList>
            <person name="Zahm M."/>
            <person name="Roques C."/>
            <person name="Cabau C."/>
            <person name="Klopp C."/>
            <person name="Donnadieu C."/>
            <person name="Jouanno E."/>
            <person name="Lampietro C."/>
            <person name="Louis A."/>
            <person name="Herpin A."/>
            <person name="Echchiki A."/>
            <person name="Berthelot C."/>
            <person name="Parey E."/>
            <person name="Roest-Crollius H."/>
            <person name="Braasch I."/>
            <person name="Postlethwait J."/>
            <person name="Bobe J."/>
            <person name="Montfort J."/>
            <person name="Bouchez O."/>
            <person name="Begum T."/>
            <person name="Mejri S."/>
            <person name="Adams A."/>
            <person name="Chen W.-J."/>
            <person name="Guiguen Y."/>
        </authorList>
    </citation>
    <scope>NUCLEOTIDE SEQUENCE</scope>
    <source>
        <strain evidence="8">YG-15Mar2019-1</strain>
        <tissue evidence="8">Brain</tissue>
    </source>
</reference>
<protein>
    <submittedName>
        <fullName evidence="8">Uncharacterized protein</fullName>
    </submittedName>
</protein>
<dbReference type="OrthoDB" id="8777022at2759"/>
<feature type="transmembrane region" description="Helical" evidence="7">
    <location>
        <begin position="101"/>
        <end position="120"/>
    </location>
</feature>
<dbReference type="InterPro" id="IPR030417">
    <property type="entry name" value="MS4A"/>
</dbReference>
<gene>
    <name evidence="8" type="ORF">MATL_G00188250</name>
</gene>
<proteinExistence type="inferred from homology"/>
<evidence type="ECO:0000256" key="3">
    <source>
        <dbReference type="ARBA" id="ARBA00022692"/>
    </source>
</evidence>
<organism evidence="8 9">
    <name type="scientific">Megalops atlanticus</name>
    <name type="common">Tarpon</name>
    <name type="synonym">Clupea gigantea</name>
    <dbReference type="NCBI Taxonomy" id="7932"/>
    <lineage>
        <taxon>Eukaryota</taxon>
        <taxon>Metazoa</taxon>
        <taxon>Chordata</taxon>
        <taxon>Craniata</taxon>
        <taxon>Vertebrata</taxon>
        <taxon>Euteleostomi</taxon>
        <taxon>Actinopterygii</taxon>
        <taxon>Neopterygii</taxon>
        <taxon>Teleostei</taxon>
        <taxon>Elopiformes</taxon>
        <taxon>Megalopidae</taxon>
        <taxon>Megalops</taxon>
    </lineage>
</organism>
<dbReference type="EMBL" id="JAFDVH010000016">
    <property type="protein sequence ID" value="KAG7462764.1"/>
    <property type="molecule type" value="Genomic_DNA"/>
</dbReference>
<evidence type="ECO:0000256" key="5">
    <source>
        <dbReference type="ARBA" id="ARBA00023136"/>
    </source>
</evidence>
<feature type="transmembrane region" description="Helical" evidence="7">
    <location>
        <begin position="39"/>
        <end position="57"/>
    </location>
</feature>
<evidence type="ECO:0000313" key="8">
    <source>
        <dbReference type="EMBL" id="KAG7462764.1"/>
    </source>
</evidence>
<evidence type="ECO:0000256" key="2">
    <source>
        <dbReference type="ARBA" id="ARBA00009565"/>
    </source>
</evidence>
<comment type="caution">
    <text evidence="8">The sequence shown here is derived from an EMBL/GenBank/DDBJ whole genome shotgun (WGS) entry which is preliminary data.</text>
</comment>
<dbReference type="Pfam" id="PF04103">
    <property type="entry name" value="CD20"/>
    <property type="match status" value="1"/>
</dbReference>
<dbReference type="PANTHER" id="PTHR23320:SF157">
    <property type="entry name" value="SI:CH1073-291C23.2"/>
    <property type="match status" value="1"/>
</dbReference>
<keyword evidence="5 7" id="KW-0472">Membrane</keyword>
<dbReference type="PANTHER" id="PTHR23320">
    <property type="entry name" value="MEMBRANE-SPANNING 4-DOMAINS SUBFAMILY A MS4A -RELATED"/>
    <property type="match status" value="1"/>
</dbReference>
<dbReference type="AlphaFoldDB" id="A0A9D3T5M9"/>
<keyword evidence="4 7" id="KW-1133">Transmembrane helix</keyword>
<feature type="region of interest" description="Disordered" evidence="6">
    <location>
        <begin position="1"/>
        <end position="20"/>
    </location>
</feature>
<evidence type="ECO:0000256" key="1">
    <source>
        <dbReference type="ARBA" id="ARBA00004141"/>
    </source>
</evidence>